<dbReference type="STRING" id="3635.A0A1U8L0J1"/>
<dbReference type="GO" id="GO:0016020">
    <property type="term" value="C:membrane"/>
    <property type="evidence" value="ECO:0007669"/>
    <property type="project" value="UniProtKB-SubCell"/>
</dbReference>
<feature type="transmembrane region" description="Helical" evidence="6">
    <location>
        <begin position="241"/>
        <end position="257"/>
    </location>
</feature>
<dbReference type="Pfam" id="PF01925">
    <property type="entry name" value="TauE"/>
    <property type="match status" value="2"/>
</dbReference>
<dbReference type="OrthoDB" id="434519at2759"/>
<reference evidence="8" key="2">
    <citation type="submission" date="2025-08" db="UniProtKB">
        <authorList>
            <consortium name="RefSeq"/>
        </authorList>
    </citation>
    <scope>IDENTIFICATION</scope>
</reference>
<dbReference type="GO" id="GO:0043161">
    <property type="term" value="P:proteasome-mediated ubiquitin-dependent protein catabolic process"/>
    <property type="evidence" value="ECO:0000318"/>
    <property type="project" value="GO_Central"/>
</dbReference>
<name>A0A1U8L0J1_GOSHI</name>
<sequence>MATKGFVLYLLSGFSIAVLSVLFIQKSNNDNMNQSSNLLESPYNLSTTEKVWPALELNWRLVMATVIGFLGSACGTVGGVGGGGIFVPMLTLIVGFDTKSAAAISKCMIMGASASSVWYNLRVPHPTKEVPIIDYDLALLFQPMLMLGITVGVALSVVFPYWLITVLIIILFLGTSSRSFYRGIEMWKEETILNKELTKPQESFVNSRGELLIDTEYEPLVPKEEKSKLQILCFNLRWKRLLVLATVWVLFTVIQVIKNDVVPCTTLYWVLFCLQFPIATLVFGYEATKLYKEHKKRMSTGNAETVCGASIQWSPLNIAFCALCGILGGTVGGLLGSGGGFILGPLLLEIGVIPQVASATATFVMMFSSSLSVVEFYLLKRFPMPYALYLMGVSILAGFWGQYFVRKLITILRRASLIVFILSGVIFASALTMGVIGIERSIRMIHNHEFMGFLDFCSSQ</sequence>
<evidence type="ECO:0000256" key="6">
    <source>
        <dbReference type="SAM" id="Phobius"/>
    </source>
</evidence>
<dbReference type="AlphaFoldDB" id="A0A1U8L0J1"/>
<feature type="transmembrane region" description="Helical" evidence="6">
    <location>
        <begin position="6"/>
        <end position="24"/>
    </location>
</feature>
<evidence type="ECO:0000256" key="5">
    <source>
        <dbReference type="ARBA" id="ARBA00023136"/>
    </source>
</evidence>
<dbReference type="KEGG" id="ghi:107922560"/>
<accession>A0A1U8L0J1</accession>
<dbReference type="InterPro" id="IPR002781">
    <property type="entry name" value="TM_pro_TauE-like"/>
</dbReference>
<proteinExistence type="inferred from homology"/>
<evidence type="ECO:0000256" key="1">
    <source>
        <dbReference type="ARBA" id="ARBA00004141"/>
    </source>
</evidence>
<organism evidence="7 8">
    <name type="scientific">Gossypium hirsutum</name>
    <name type="common">Upland cotton</name>
    <name type="synonym">Gossypium mexicanum</name>
    <dbReference type="NCBI Taxonomy" id="3635"/>
    <lineage>
        <taxon>Eukaryota</taxon>
        <taxon>Viridiplantae</taxon>
        <taxon>Streptophyta</taxon>
        <taxon>Embryophyta</taxon>
        <taxon>Tracheophyta</taxon>
        <taxon>Spermatophyta</taxon>
        <taxon>Magnoliopsida</taxon>
        <taxon>eudicotyledons</taxon>
        <taxon>Gunneridae</taxon>
        <taxon>Pentapetalae</taxon>
        <taxon>rosids</taxon>
        <taxon>malvids</taxon>
        <taxon>Malvales</taxon>
        <taxon>Malvaceae</taxon>
        <taxon>Malvoideae</taxon>
        <taxon>Gossypium</taxon>
    </lineage>
</organism>
<feature type="transmembrane region" description="Helical" evidence="6">
    <location>
        <begin position="356"/>
        <end position="379"/>
    </location>
</feature>
<dbReference type="GeneID" id="107922560"/>
<evidence type="ECO:0000313" key="7">
    <source>
        <dbReference type="Proteomes" id="UP000818029"/>
    </source>
</evidence>
<keyword evidence="7" id="KW-1185">Reference proteome</keyword>
<dbReference type="RefSeq" id="XP_016708137.1">
    <property type="nucleotide sequence ID" value="XM_016852648.2"/>
</dbReference>
<dbReference type="PANTHER" id="PTHR14255:SF5">
    <property type="entry name" value="SULFITE EXPORTER TAUE_SAFE FAMILY PROTEIN 4"/>
    <property type="match status" value="1"/>
</dbReference>
<dbReference type="PaxDb" id="3635-A0A1U8L0J1"/>
<evidence type="ECO:0000256" key="4">
    <source>
        <dbReference type="ARBA" id="ARBA00022989"/>
    </source>
</evidence>
<feature type="transmembrane region" description="Helical" evidence="6">
    <location>
        <begin position="269"/>
        <end position="288"/>
    </location>
</feature>
<dbReference type="GO" id="GO:0016567">
    <property type="term" value="P:protein ubiquitination"/>
    <property type="evidence" value="ECO:0007669"/>
    <property type="project" value="TreeGrafter"/>
</dbReference>
<dbReference type="Proteomes" id="UP000818029">
    <property type="component" value="Chromosome D01"/>
</dbReference>
<dbReference type="PANTHER" id="PTHR14255">
    <property type="entry name" value="CEREBLON"/>
    <property type="match status" value="1"/>
</dbReference>
<keyword evidence="5 6" id="KW-0472">Membrane</keyword>
<dbReference type="GO" id="GO:0031464">
    <property type="term" value="C:Cul4A-RING E3 ubiquitin ligase complex"/>
    <property type="evidence" value="ECO:0000318"/>
    <property type="project" value="GO_Central"/>
</dbReference>
<protein>
    <submittedName>
        <fullName evidence="8">Sulfite exporter TauE/SafE family protein 4 isoform X1</fullName>
    </submittedName>
</protein>
<evidence type="ECO:0000256" key="2">
    <source>
        <dbReference type="ARBA" id="ARBA00009142"/>
    </source>
</evidence>
<evidence type="ECO:0000256" key="3">
    <source>
        <dbReference type="ARBA" id="ARBA00022692"/>
    </source>
</evidence>
<keyword evidence="3 6" id="KW-0812">Transmembrane</keyword>
<feature type="transmembrane region" description="Helical" evidence="6">
    <location>
        <begin position="386"/>
        <end position="405"/>
    </location>
</feature>
<comment type="subcellular location">
    <subcellularLocation>
        <location evidence="1">Membrane</location>
        <topology evidence="1">Multi-pass membrane protein</topology>
    </subcellularLocation>
</comment>
<evidence type="ECO:0000313" key="8">
    <source>
        <dbReference type="RefSeq" id="XP_016708137.1"/>
    </source>
</evidence>
<keyword evidence="4 6" id="KW-1133">Transmembrane helix</keyword>
<feature type="transmembrane region" description="Helical" evidence="6">
    <location>
        <begin position="417"/>
        <end position="438"/>
    </location>
</feature>
<dbReference type="SMR" id="A0A1U8L0J1"/>
<feature type="transmembrane region" description="Helical" evidence="6">
    <location>
        <begin position="61"/>
        <end position="94"/>
    </location>
</feature>
<reference evidence="7" key="1">
    <citation type="journal article" date="2020" name="Nat. Genet.">
        <title>Genomic diversifications of five Gossypium allopolyploid species and their impact on cotton improvement.</title>
        <authorList>
            <person name="Chen Z.J."/>
            <person name="Sreedasyam A."/>
            <person name="Ando A."/>
            <person name="Song Q."/>
            <person name="De Santiago L.M."/>
            <person name="Hulse-Kemp A.M."/>
            <person name="Ding M."/>
            <person name="Ye W."/>
            <person name="Kirkbride R.C."/>
            <person name="Jenkins J."/>
            <person name="Plott C."/>
            <person name="Lovell J."/>
            <person name="Lin Y.M."/>
            <person name="Vaughn R."/>
            <person name="Liu B."/>
            <person name="Simpson S."/>
            <person name="Scheffler B.E."/>
            <person name="Wen L."/>
            <person name="Saski C.A."/>
            <person name="Grover C.E."/>
            <person name="Hu G."/>
            <person name="Conover J.L."/>
            <person name="Carlson J.W."/>
            <person name="Shu S."/>
            <person name="Boston L.B."/>
            <person name="Williams M."/>
            <person name="Peterson D.G."/>
            <person name="McGee K."/>
            <person name="Jones D.C."/>
            <person name="Wendel J.F."/>
            <person name="Stelly D.M."/>
            <person name="Grimwood J."/>
            <person name="Schmutz J."/>
        </authorList>
    </citation>
    <scope>NUCLEOTIDE SEQUENCE [LARGE SCALE GENOMIC DNA]</scope>
    <source>
        <strain evidence="7">cv. TM-1</strain>
    </source>
</reference>
<feature type="transmembrane region" description="Helical" evidence="6">
    <location>
        <begin position="161"/>
        <end position="181"/>
    </location>
</feature>
<feature type="transmembrane region" description="Helical" evidence="6">
    <location>
        <begin position="318"/>
        <end position="344"/>
    </location>
</feature>
<gene>
    <name evidence="8" type="primary">LOC107922560</name>
</gene>
<comment type="similarity">
    <text evidence="2">Belongs to the 4-toluene sulfonate uptake permease (TSUP) (TC 2.A.102) family.</text>
</comment>